<dbReference type="PRINTS" id="PR00625">
    <property type="entry name" value="JDOMAIN"/>
</dbReference>
<evidence type="ECO:0000313" key="4">
    <source>
        <dbReference type="EMBL" id="KAF7505229.1"/>
    </source>
</evidence>
<proteinExistence type="predicted"/>
<dbReference type="InterPro" id="IPR036869">
    <property type="entry name" value="J_dom_sf"/>
</dbReference>
<dbReference type="InterPro" id="IPR001623">
    <property type="entry name" value="DnaJ_domain"/>
</dbReference>
<feature type="region of interest" description="Disordered" evidence="2">
    <location>
        <begin position="125"/>
        <end position="194"/>
    </location>
</feature>
<accession>A0A8H7AC07</accession>
<dbReference type="OrthoDB" id="10250354at2759"/>
<name>A0A8H7AC07_9EURO</name>
<dbReference type="SMART" id="SM00271">
    <property type="entry name" value="DnaJ"/>
    <property type="match status" value="1"/>
</dbReference>
<dbReference type="AlphaFoldDB" id="A0A8H7AC07"/>
<organism evidence="4 5">
    <name type="scientific">Endocarpon pusillum</name>
    <dbReference type="NCBI Taxonomy" id="364733"/>
    <lineage>
        <taxon>Eukaryota</taxon>
        <taxon>Fungi</taxon>
        <taxon>Dikarya</taxon>
        <taxon>Ascomycota</taxon>
        <taxon>Pezizomycotina</taxon>
        <taxon>Eurotiomycetes</taxon>
        <taxon>Chaetothyriomycetidae</taxon>
        <taxon>Verrucariales</taxon>
        <taxon>Verrucariaceae</taxon>
        <taxon>Endocarpon</taxon>
    </lineage>
</organism>
<dbReference type="PANTHER" id="PTHR44145:SF3">
    <property type="entry name" value="DNAJ HOMOLOG SUBFAMILY A MEMBER 3, MITOCHONDRIAL"/>
    <property type="match status" value="1"/>
</dbReference>
<feature type="compositionally biased region" description="Basic and acidic residues" evidence="2">
    <location>
        <begin position="130"/>
        <end position="152"/>
    </location>
</feature>
<evidence type="ECO:0000256" key="1">
    <source>
        <dbReference type="ARBA" id="ARBA00023186"/>
    </source>
</evidence>
<evidence type="ECO:0000313" key="5">
    <source>
        <dbReference type="Proteomes" id="UP000606974"/>
    </source>
</evidence>
<keyword evidence="1" id="KW-0143">Chaperone</keyword>
<dbReference type="InterPro" id="IPR051938">
    <property type="entry name" value="Apopto_cytoskel_mod"/>
</dbReference>
<dbReference type="CDD" id="cd06257">
    <property type="entry name" value="DnaJ"/>
    <property type="match status" value="1"/>
</dbReference>
<sequence length="432" mass="49014">MIGEIVCTFLESEKHVPLGNHSLCFRVDQAALMAPQVSTTSFTNYYDILHLPRDATKAQIRLRFKKLSLLFHPDKNKDEDAPRIFRSLKNAEEILVDTNKKTRFDRQLHEIDNFLKSGSARAAAASAAREAAERDAENRARDQRHWERDRVRAQQNNAHAQESKPGGEKSGPNFNEHPQAKWNQAKPRQAPKPREDIYMLPQYKPSGRQPPWSIFGRIPKDDSYMPWGKRPIPIGSKNPFDLNPFTGDEIPAHGNWPLNPGDHCSPKIDAAWPVVHNEGYRVLRGCSELYKNQWKDVVAAAAVMDIKSEPLIGEGLRRIEYMFHKFAEYVWGLLMDLPYNMAALIDPEAALERLETVLGTLQEFCHRGQQLPMAMGFAAQGIRTVFDRSGGGNGLHHEMGRNAVLRQLSQVYETFMGDQRQGGTQPSAEEEL</sequence>
<dbReference type="Gene3D" id="1.10.287.110">
    <property type="entry name" value="DnaJ domain"/>
    <property type="match status" value="1"/>
</dbReference>
<protein>
    <recommendedName>
        <fullName evidence="3">J domain-containing protein</fullName>
    </recommendedName>
</protein>
<dbReference type="EMBL" id="JAACFV010000115">
    <property type="protein sequence ID" value="KAF7505229.1"/>
    <property type="molecule type" value="Genomic_DNA"/>
</dbReference>
<evidence type="ECO:0000259" key="3">
    <source>
        <dbReference type="PROSITE" id="PS50076"/>
    </source>
</evidence>
<dbReference type="PROSITE" id="PS50076">
    <property type="entry name" value="DNAJ_2"/>
    <property type="match status" value="1"/>
</dbReference>
<reference evidence="4" key="1">
    <citation type="submission" date="2020-02" db="EMBL/GenBank/DDBJ databases">
        <authorList>
            <person name="Palmer J.M."/>
        </authorList>
    </citation>
    <scope>NUCLEOTIDE SEQUENCE</scope>
    <source>
        <strain evidence="4">EPUS1.4</strain>
        <tissue evidence="4">Thallus</tissue>
    </source>
</reference>
<dbReference type="Pfam" id="PF00226">
    <property type="entry name" value="DnaJ"/>
    <property type="match status" value="1"/>
</dbReference>
<feature type="domain" description="J" evidence="3">
    <location>
        <begin position="44"/>
        <end position="108"/>
    </location>
</feature>
<dbReference type="SUPFAM" id="SSF46565">
    <property type="entry name" value="Chaperone J-domain"/>
    <property type="match status" value="1"/>
</dbReference>
<dbReference type="PANTHER" id="PTHR44145">
    <property type="entry name" value="DNAJ HOMOLOG SUBFAMILY A MEMBER 3, MITOCHONDRIAL"/>
    <property type="match status" value="1"/>
</dbReference>
<evidence type="ECO:0000256" key="2">
    <source>
        <dbReference type="SAM" id="MobiDB-lite"/>
    </source>
</evidence>
<dbReference type="Proteomes" id="UP000606974">
    <property type="component" value="Unassembled WGS sequence"/>
</dbReference>
<gene>
    <name evidence="4" type="ORF">GJ744_001158</name>
</gene>
<keyword evidence="5" id="KW-1185">Reference proteome</keyword>
<comment type="caution">
    <text evidence="4">The sequence shown here is derived from an EMBL/GenBank/DDBJ whole genome shotgun (WGS) entry which is preliminary data.</text>
</comment>